<evidence type="ECO:0000256" key="4">
    <source>
        <dbReference type="ARBA" id="ARBA00022825"/>
    </source>
</evidence>
<evidence type="ECO:0000256" key="8">
    <source>
        <dbReference type="SAM" id="SignalP"/>
    </source>
</evidence>
<dbReference type="PRINTS" id="PR00723">
    <property type="entry name" value="SUBTILISIN"/>
</dbReference>
<keyword evidence="7" id="KW-0812">Transmembrane</keyword>
<protein>
    <submittedName>
        <fullName evidence="10">S8 family serine peptidase</fullName>
    </submittedName>
</protein>
<evidence type="ECO:0000256" key="7">
    <source>
        <dbReference type="SAM" id="Phobius"/>
    </source>
</evidence>
<dbReference type="InterPro" id="IPR050131">
    <property type="entry name" value="Peptidase_S8_subtilisin-like"/>
</dbReference>
<keyword evidence="7" id="KW-0472">Membrane</keyword>
<comment type="similarity">
    <text evidence="1 5">Belongs to the peptidase S8 family.</text>
</comment>
<evidence type="ECO:0000313" key="11">
    <source>
        <dbReference type="Proteomes" id="UP001432209"/>
    </source>
</evidence>
<evidence type="ECO:0000313" key="10">
    <source>
        <dbReference type="EMBL" id="WUX52012.1"/>
    </source>
</evidence>
<feature type="signal peptide" evidence="8">
    <location>
        <begin position="1"/>
        <end position="40"/>
    </location>
</feature>
<feature type="chain" id="PRO_5047078440" evidence="8">
    <location>
        <begin position="41"/>
        <end position="436"/>
    </location>
</feature>
<dbReference type="PANTHER" id="PTHR43806">
    <property type="entry name" value="PEPTIDASE S8"/>
    <property type="match status" value="1"/>
</dbReference>
<keyword evidence="4 5" id="KW-0720">Serine protease</keyword>
<dbReference type="InterPro" id="IPR036852">
    <property type="entry name" value="Peptidase_S8/S53_dom_sf"/>
</dbReference>
<keyword evidence="3 5" id="KW-0378">Hydrolase</keyword>
<name>A0ABZ1ZZX5_STRNV</name>
<evidence type="ECO:0000256" key="5">
    <source>
        <dbReference type="PROSITE-ProRule" id="PRU01240"/>
    </source>
</evidence>
<keyword evidence="11" id="KW-1185">Reference proteome</keyword>
<dbReference type="Pfam" id="PF00082">
    <property type="entry name" value="Peptidase_S8"/>
    <property type="match status" value="1"/>
</dbReference>
<dbReference type="Proteomes" id="UP001432209">
    <property type="component" value="Chromosome"/>
</dbReference>
<dbReference type="Gene3D" id="3.40.50.200">
    <property type="entry name" value="Peptidase S8/S53 domain"/>
    <property type="match status" value="1"/>
</dbReference>
<organism evidence="10 11">
    <name type="scientific">Streptomyces niveus</name>
    <name type="common">Streptomyces spheroides</name>
    <dbReference type="NCBI Taxonomy" id="193462"/>
    <lineage>
        <taxon>Bacteria</taxon>
        <taxon>Bacillati</taxon>
        <taxon>Actinomycetota</taxon>
        <taxon>Actinomycetes</taxon>
        <taxon>Kitasatosporales</taxon>
        <taxon>Streptomycetaceae</taxon>
        <taxon>Streptomyces</taxon>
    </lineage>
</organism>
<accession>A0ABZ1ZZX5</accession>
<evidence type="ECO:0000259" key="9">
    <source>
        <dbReference type="Pfam" id="PF00082"/>
    </source>
</evidence>
<keyword evidence="8" id="KW-0732">Signal</keyword>
<feature type="active site" description="Charge relay system" evidence="5">
    <location>
        <position position="76"/>
    </location>
</feature>
<feature type="active site" description="Charge relay system" evidence="5">
    <location>
        <position position="272"/>
    </location>
</feature>
<feature type="compositionally biased region" description="Polar residues" evidence="6">
    <location>
        <begin position="345"/>
        <end position="354"/>
    </location>
</feature>
<feature type="transmembrane region" description="Helical" evidence="7">
    <location>
        <begin position="409"/>
        <end position="430"/>
    </location>
</feature>
<dbReference type="RefSeq" id="WP_329075700.1">
    <property type="nucleotide sequence ID" value="NZ_CP109495.1"/>
</dbReference>
<proteinExistence type="inferred from homology"/>
<reference evidence="10" key="1">
    <citation type="submission" date="2022-10" db="EMBL/GenBank/DDBJ databases">
        <title>The complete genomes of actinobacterial strains from the NBC collection.</title>
        <authorList>
            <person name="Joergensen T.S."/>
            <person name="Alvarez Arevalo M."/>
            <person name="Sterndorff E.B."/>
            <person name="Faurdal D."/>
            <person name="Vuksanovic O."/>
            <person name="Mourched A.-S."/>
            <person name="Charusanti P."/>
            <person name="Shaw S."/>
            <person name="Blin K."/>
            <person name="Weber T."/>
        </authorList>
    </citation>
    <scope>NUCLEOTIDE SEQUENCE</scope>
    <source>
        <strain evidence="10">NBC_01432</strain>
    </source>
</reference>
<evidence type="ECO:0000256" key="3">
    <source>
        <dbReference type="ARBA" id="ARBA00022801"/>
    </source>
</evidence>
<feature type="compositionally biased region" description="Basic and acidic residues" evidence="6">
    <location>
        <begin position="380"/>
        <end position="393"/>
    </location>
</feature>
<keyword evidence="2 5" id="KW-0645">Protease</keyword>
<evidence type="ECO:0000256" key="2">
    <source>
        <dbReference type="ARBA" id="ARBA00022670"/>
    </source>
</evidence>
<feature type="region of interest" description="Disordered" evidence="6">
    <location>
        <begin position="330"/>
        <end position="408"/>
    </location>
</feature>
<dbReference type="PROSITE" id="PS51892">
    <property type="entry name" value="SUBTILASE"/>
    <property type="match status" value="1"/>
</dbReference>
<evidence type="ECO:0000256" key="6">
    <source>
        <dbReference type="SAM" id="MobiDB-lite"/>
    </source>
</evidence>
<dbReference type="PANTHER" id="PTHR43806:SF11">
    <property type="entry name" value="CEREVISIN-RELATED"/>
    <property type="match status" value="1"/>
</dbReference>
<feature type="active site" description="Charge relay system" evidence="5">
    <location>
        <position position="109"/>
    </location>
</feature>
<gene>
    <name evidence="10" type="ORF">OG442_10985</name>
</gene>
<sequence>MTAGMNQVRKRFGSYGFRSGPLCAVAVIAASMVGVIGAPAAVAADAQSKQWYLDAMRVDEIWKTSTGEGVKIAVIDSGVNASTPSLKGQVLKGLDATETDGTTNDYDGHGTTIAELIAGTGEGGGLKGLAPGAKIIPMRVAFKEFEEKHKTKTTFDSANAIRAAADSDAKIINFSGGSVFMHAAEKEAVEYAHSKGKLFFAAVGNTGDEANKPGYPANYPEVVGVAATDREGQVAKYSQHGEVVDIAAPANDIPGWCDETFTKYCDGNGGTSAASALASATAALIWSANPDWTANQVLRVMFESAGRGDDWKPGTVSNYLGHGIVRPNAAINRGIGKPGDPDVSPLTNERTTAGGSADVGAPSEEGAKDDGADSSPPKSGAEDDGKDKGKDTDTVAAGSAEDSGDDSQLGLILGGVAVVAVLAGGAFAVVRKRRTA</sequence>
<dbReference type="InterPro" id="IPR015500">
    <property type="entry name" value="Peptidase_S8_subtilisin-rel"/>
</dbReference>
<keyword evidence="7" id="KW-1133">Transmembrane helix</keyword>
<evidence type="ECO:0000256" key="1">
    <source>
        <dbReference type="ARBA" id="ARBA00011073"/>
    </source>
</evidence>
<dbReference type="SUPFAM" id="SSF52743">
    <property type="entry name" value="Subtilisin-like"/>
    <property type="match status" value="1"/>
</dbReference>
<feature type="domain" description="Peptidase S8/S53" evidence="9">
    <location>
        <begin position="67"/>
        <end position="323"/>
    </location>
</feature>
<dbReference type="InterPro" id="IPR000209">
    <property type="entry name" value="Peptidase_S8/S53_dom"/>
</dbReference>
<dbReference type="EMBL" id="CP109495">
    <property type="protein sequence ID" value="WUX52012.1"/>
    <property type="molecule type" value="Genomic_DNA"/>
</dbReference>